<organism evidence="5 6">
    <name type="scientific">Niastella soli</name>
    <dbReference type="NCBI Taxonomy" id="2821487"/>
    <lineage>
        <taxon>Bacteria</taxon>
        <taxon>Pseudomonadati</taxon>
        <taxon>Bacteroidota</taxon>
        <taxon>Chitinophagia</taxon>
        <taxon>Chitinophagales</taxon>
        <taxon>Chitinophagaceae</taxon>
        <taxon>Niastella</taxon>
    </lineage>
</organism>
<evidence type="ECO:0000259" key="4">
    <source>
        <dbReference type="Pfam" id="PF01965"/>
    </source>
</evidence>
<dbReference type="InterPro" id="IPR029062">
    <property type="entry name" value="Class_I_gatase-like"/>
</dbReference>
<protein>
    <submittedName>
        <fullName evidence="5">Type 1 glutamine amidotransferase domain-containing protein</fullName>
    </submittedName>
</protein>
<proteinExistence type="inferred from homology"/>
<dbReference type="CDD" id="cd03141">
    <property type="entry name" value="GATase1_Hsp31_like"/>
    <property type="match status" value="1"/>
</dbReference>
<dbReference type="Proteomes" id="UP000677244">
    <property type="component" value="Unassembled WGS sequence"/>
</dbReference>
<evidence type="ECO:0000256" key="2">
    <source>
        <dbReference type="ARBA" id="ARBA00023239"/>
    </source>
</evidence>
<dbReference type="EMBL" id="JAGHKO010000004">
    <property type="protein sequence ID" value="MBO9202443.1"/>
    <property type="molecule type" value="Genomic_DNA"/>
</dbReference>
<dbReference type="InterPro" id="IPR050325">
    <property type="entry name" value="Prot/Nucl_acid_deglycase"/>
</dbReference>
<name>A0ABS3YX45_9BACT</name>
<reference evidence="5 6" key="1">
    <citation type="submission" date="2021-03" db="EMBL/GenBank/DDBJ databases">
        <title>Assistant Professor.</title>
        <authorList>
            <person name="Huq M.A."/>
        </authorList>
    </citation>
    <scope>NUCLEOTIDE SEQUENCE [LARGE SCALE GENOMIC DNA]</scope>
    <source>
        <strain evidence="5 6">MAH-29</strain>
    </source>
</reference>
<keyword evidence="5" id="KW-0315">Glutamine amidotransferase</keyword>
<dbReference type="RefSeq" id="WP_209140489.1">
    <property type="nucleotide sequence ID" value="NZ_JAGHKO010000004.1"/>
</dbReference>
<evidence type="ECO:0000313" key="6">
    <source>
        <dbReference type="Proteomes" id="UP000677244"/>
    </source>
</evidence>
<keyword evidence="6" id="KW-1185">Reference proteome</keyword>
<keyword evidence="1" id="KW-0346">Stress response</keyword>
<evidence type="ECO:0000256" key="3">
    <source>
        <dbReference type="ARBA" id="ARBA00038493"/>
    </source>
</evidence>
<comment type="caution">
    <text evidence="5">The sequence shown here is derived from an EMBL/GenBank/DDBJ whole genome shotgun (WGS) entry which is preliminary data.</text>
</comment>
<gene>
    <name evidence="5" type="ORF">J7I42_19305</name>
</gene>
<dbReference type="Pfam" id="PF01965">
    <property type="entry name" value="DJ-1_PfpI"/>
    <property type="match status" value="1"/>
</dbReference>
<evidence type="ECO:0000256" key="1">
    <source>
        <dbReference type="ARBA" id="ARBA00023016"/>
    </source>
</evidence>
<dbReference type="PANTHER" id="PTHR48094">
    <property type="entry name" value="PROTEIN/NUCLEIC ACID DEGLYCASE DJ-1-RELATED"/>
    <property type="match status" value="1"/>
</dbReference>
<keyword evidence="2" id="KW-0456">Lyase</keyword>
<dbReference type="Gene3D" id="3.40.50.880">
    <property type="match status" value="1"/>
</dbReference>
<sequence length="239" mass="26963">MELNKVLFVVTSHDRMGNTDRKTGIWIEEFAAPYYYFLDNGKEITIASPKGGQTPIDPKSNEPENRTEATIRYFNDPETQKRLSNTKKISEVNEKDFDTVFYPGGHGPMWDLPDNEDSIKLLESFNRAGKVMTLMCHSPVALINVKDTNGELLIKGKRITAFTNGEETAVQLDKIVPFLLEDKLRSKGANYMKGEDWSPFVTRDGRLITGQNPASSVLAAETVMEVFKRMQESMLAEAM</sequence>
<feature type="domain" description="DJ-1/PfpI" evidence="4">
    <location>
        <begin position="29"/>
        <end position="225"/>
    </location>
</feature>
<accession>A0ABS3YX45</accession>
<dbReference type="InterPro" id="IPR002818">
    <property type="entry name" value="DJ-1/PfpI"/>
</dbReference>
<dbReference type="SUPFAM" id="SSF52317">
    <property type="entry name" value="Class I glutamine amidotransferase-like"/>
    <property type="match status" value="1"/>
</dbReference>
<comment type="similarity">
    <text evidence="3">Belongs to the peptidase C56 family. HSP31-like subfamily.</text>
</comment>
<evidence type="ECO:0000313" key="5">
    <source>
        <dbReference type="EMBL" id="MBO9202443.1"/>
    </source>
</evidence>
<dbReference type="PANTHER" id="PTHR48094:SF11">
    <property type="entry name" value="GLUTATHIONE-INDEPENDENT GLYOXALASE HSP31-RELATED"/>
    <property type="match status" value="1"/>
</dbReference>